<dbReference type="Proteomes" id="UP000647339">
    <property type="component" value="Unassembled WGS sequence"/>
</dbReference>
<keyword evidence="1 3" id="KW-0378">Hydrolase</keyword>
<dbReference type="InterPro" id="IPR017853">
    <property type="entry name" value="GH"/>
</dbReference>
<dbReference type="Pfam" id="PF00150">
    <property type="entry name" value="Cellulase"/>
    <property type="match status" value="1"/>
</dbReference>
<name>A0ABQ1VA00_9BACT</name>
<dbReference type="InterPro" id="IPR001547">
    <property type="entry name" value="Glyco_hydro_5"/>
</dbReference>
<proteinExistence type="inferred from homology"/>
<reference evidence="6" key="1">
    <citation type="journal article" date="2019" name="Int. J. Syst. Evol. Microbiol.">
        <title>The Global Catalogue of Microorganisms (GCM) 10K type strain sequencing project: providing services to taxonomists for standard genome sequencing and annotation.</title>
        <authorList>
            <consortium name="The Broad Institute Genomics Platform"/>
            <consortium name="The Broad Institute Genome Sequencing Center for Infectious Disease"/>
            <person name="Wu L."/>
            <person name="Ma J."/>
        </authorList>
    </citation>
    <scope>NUCLEOTIDE SEQUENCE [LARGE SCALE GENOMIC DNA]</scope>
    <source>
        <strain evidence="6">CGMCC 1.15407</strain>
    </source>
</reference>
<protein>
    <recommendedName>
        <fullName evidence="4">Glycoside hydrolase family 5 domain-containing protein</fullName>
    </recommendedName>
</protein>
<dbReference type="Gene3D" id="3.20.20.80">
    <property type="entry name" value="Glycosidases"/>
    <property type="match status" value="1"/>
</dbReference>
<gene>
    <name evidence="5" type="ORF">GCM10011339_40410</name>
</gene>
<evidence type="ECO:0000259" key="4">
    <source>
        <dbReference type="Pfam" id="PF00150"/>
    </source>
</evidence>
<evidence type="ECO:0000313" key="6">
    <source>
        <dbReference type="Proteomes" id="UP000647339"/>
    </source>
</evidence>
<comment type="similarity">
    <text evidence="3">Belongs to the glycosyl hydrolase 5 (cellulase A) family.</text>
</comment>
<keyword evidence="2 3" id="KW-0326">Glycosidase</keyword>
<evidence type="ECO:0000256" key="1">
    <source>
        <dbReference type="ARBA" id="ARBA00022801"/>
    </source>
</evidence>
<dbReference type="EMBL" id="BMIU01000027">
    <property type="protein sequence ID" value="GGF47748.1"/>
    <property type="molecule type" value="Genomic_DNA"/>
</dbReference>
<keyword evidence="6" id="KW-1185">Reference proteome</keyword>
<comment type="caution">
    <text evidence="5">The sequence shown here is derived from an EMBL/GenBank/DDBJ whole genome shotgun (WGS) entry which is preliminary data.</text>
</comment>
<evidence type="ECO:0000256" key="2">
    <source>
        <dbReference type="ARBA" id="ARBA00023295"/>
    </source>
</evidence>
<dbReference type="PANTHER" id="PTHR31297:SF13">
    <property type="entry name" value="PUTATIVE-RELATED"/>
    <property type="match status" value="1"/>
</dbReference>
<evidence type="ECO:0000313" key="5">
    <source>
        <dbReference type="EMBL" id="GGF47748.1"/>
    </source>
</evidence>
<dbReference type="PANTHER" id="PTHR31297">
    <property type="entry name" value="GLUCAN ENDO-1,6-BETA-GLUCOSIDASE B"/>
    <property type="match status" value="1"/>
</dbReference>
<dbReference type="InterPro" id="IPR050386">
    <property type="entry name" value="Glycosyl_hydrolase_5"/>
</dbReference>
<dbReference type="SUPFAM" id="SSF51445">
    <property type="entry name" value="(Trans)glycosidases"/>
    <property type="match status" value="1"/>
</dbReference>
<sequence>MSRLSADKTKVVNEQGEEIILKAIGLGGWLLQEGYMLNPQGSEIGTQWQMKKAFYDQGLTMEEVEIFYQEWRDKFITQKDIDHIASLGFNAIRIPMHYELFLTSGQRSKRNNAIKDTTLLSDYINGLSSWLDEGILFAHPDELEGVQILDRLLEWCGANGMYVILDLHAAPGGQGTDINIADILVKNDLWNRKDKKGRHIYQEVTVELWKMLSDQYIDDNRIAWYDLINEPNNVPSNQLIHDLFDRLITAIRKKGDDHMIMVEGNGWGNNYDLMEPYSFTHPENLIFNAHRYWIPVEEDTLLDPNPNQINRIINLTAFRDRHQVPVWVGETGENDNAWLKQNINKLDKTNIGWCHWTYKRFDKHENAALRRIKPPYPTEGKTAMESVLKNIQFRNTIPNTKTIQSVAPTP</sequence>
<accession>A0ABQ1VA00</accession>
<feature type="domain" description="Glycoside hydrolase family 5" evidence="4">
    <location>
        <begin position="63"/>
        <end position="359"/>
    </location>
</feature>
<organism evidence="5 6">
    <name type="scientific">Echinicola rosea</name>
    <dbReference type="NCBI Taxonomy" id="1807691"/>
    <lineage>
        <taxon>Bacteria</taxon>
        <taxon>Pseudomonadati</taxon>
        <taxon>Bacteroidota</taxon>
        <taxon>Cytophagia</taxon>
        <taxon>Cytophagales</taxon>
        <taxon>Cyclobacteriaceae</taxon>
        <taxon>Echinicola</taxon>
    </lineage>
</organism>
<evidence type="ECO:0000256" key="3">
    <source>
        <dbReference type="RuleBase" id="RU361153"/>
    </source>
</evidence>